<proteinExistence type="predicted"/>
<gene>
    <name evidence="2" type="ORF">AYBTSS11_LOCUS13845</name>
</gene>
<dbReference type="Proteomes" id="UP001189624">
    <property type="component" value="Chromosome 4"/>
</dbReference>
<dbReference type="PANTHER" id="PTHR46119:SF15">
    <property type="entry name" value="PROTEIN SODIUM POTASSIUM ROOT DEFECTIVE 2"/>
    <property type="match status" value="1"/>
</dbReference>
<name>A0AA86SHJ6_9FABA</name>
<protein>
    <submittedName>
        <fullName evidence="2">Uncharacterized protein</fullName>
    </submittedName>
</protein>
<reference evidence="2" key="1">
    <citation type="submission" date="2023-10" db="EMBL/GenBank/DDBJ databases">
        <authorList>
            <person name="Domelevo Entfellner J.-B."/>
        </authorList>
    </citation>
    <scope>NUCLEOTIDE SEQUENCE</scope>
</reference>
<evidence type="ECO:0000313" key="3">
    <source>
        <dbReference type="Proteomes" id="UP001189624"/>
    </source>
</evidence>
<dbReference type="AlphaFoldDB" id="A0AA86SHJ6"/>
<feature type="compositionally biased region" description="Polar residues" evidence="1">
    <location>
        <begin position="53"/>
        <end position="68"/>
    </location>
</feature>
<dbReference type="Gramene" id="rna-AYBTSS11_LOCUS13845">
    <property type="protein sequence ID" value="CAJ1949682.1"/>
    <property type="gene ID" value="gene-AYBTSS11_LOCUS13845"/>
</dbReference>
<organism evidence="2 3">
    <name type="scientific">Sphenostylis stenocarpa</name>
    <dbReference type="NCBI Taxonomy" id="92480"/>
    <lineage>
        <taxon>Eukaryota</taxon>
        <taxon>Viridiplantae</taxon>
        <taxon>Streptophyta</taxon>
        <taxon>Embryophyta</taxon>
        <taxon>Tracheophyta</taxon>
        <taxon>Spermatophyta</taxon>
        <taxon>Magnoliopsida</taxon>
        <taxon>eudicotyledons</taxon>
        <taxon>Gunneridae</taxon>
        <taxon>Pentapetalae</taxon>
        <taxon>rosids</taxon>
        <taxon>fabids</taxon>
        <taxon>Fabales</taxon>
        <taxon>Fabaceae</taxon>
        <taxon>Papilionoideae</taxon>
        <taxon>50 kb inversion clade</taxon>
        <taxon>NPAAA clade</taxon>
        <taxon>indigoferoid/millettioid clade</taxon>
        <taxon>Phaseoleae</taxon>
        <taxon>Sphenostylis</taxon>
    </lineage>
</organism>
<evidence type="ECO:0000256" key="1">
    <source>
        <dbReference type="SAM" id="MobiDB-lite"/>
    </source>
</evidence>
<accession>A0AA86SHJ6</accession>
<dbReference type="InterPro" id="IPR044526">
    <property type="entry name" value="NAKR1-3"/>
</dbReference>
<evidence type="ECO:0000313" key="2">
    <source>
        <dbReference type="EMBL" id="CAJ1949682.1"/>
    </source>
</evidence>
<keyword evidence="3" id="KW-1185">Reference proteome</keyword>
<dbReference type="EMBL" id="OY731401">
    <property type="protein sequence ID" value="CAJ1949682.1"/>
    <property type="molecule type" value="Genomic_DNA"/>
</dbReference>
<sequence>MKRMDIFCASQASIAICLSMDQASCSSSNTILLRGRAIDRHNPIINDSRRSTSKSLTAPCSSSQSPINPKSYHELRKAKKNSIAKNATKGHDNHKKNTAENIAEHVTNSSKPIDGIVRRSLIKPPSDLITPHGSTRSLLSDSVLLDASSHYDPVLALSTTVNSKISQVALQDETIPVSKHSSSSHSYLYMILVRIRIKGGEN</sequence>
<dbReference type="PANTHER" id="PTHR46119">
    <property type="entry name" value="OS08G0405700 PROTEIN"/>
    <property type="match status" value="1"/>
</dbReference>
<feature type="region of interest" description="Disordered" evidence="1">
    <location>
        <begin position="43"/>
        <end position="70"/>
    </location>
</feature>